<evidence type="ECO:0000313" key="2">
    <source>
        <dbReference type="Proteomes" id="UP000434209"/>
    </source>
</evidence>
<evidence type="ECO:0008006" key="3">
    <source>
        <dbReference type="Google" id="ProtNLM"/>
    </source>
</evidence>
<reference evidence="1 2" key="1">
    <citation type="submission" date="2019-12" db="EMBL/GenBank/DDBJ databases">
        <title>Paraburkholderia acidiphila 7Q-K02 sp. nov and Paraburkholderia acidisoli DHF22 sp. nov., two strains isolated from forest soil.</title>
        <authorList>
            <person name="Gao Z."/>
            <person name="Qiu L."/>
        </authorList>
    </citation>
    <scope>NUCLEOTIDE SEQUENCE [LARGE SCALE GENOMIC DNA]</scope>
    <source>
        <strain evidence="1 2">7Q-K02</strain>
    </source>
</reference>
<dbReference type="AlphaFoldDB" id="A0A7Z2G837"/>
<dbReference type="Proteomes" id="UP000434209">
    <property type="component" value="Chromosome 2"/>
</dbReference>
<dbReference type="EMBL" id="CP046910">
    <property type="protein sequence ID" value="QGZ56740.1"/>
    <property type="molecule type" value="Genomic_DNA"/>
</dbReference>
<evidence type="ECO:0000313" key="1">
    <source>
        <dbReference type="EMBL" id="QGZ56740.1"/>
    </source>
</evidence>
<dbReference type="RefSeq" id="WP_158759694.1">
    <property type="nucleotide sequence ID" value="NZ_CP046910.1"/>
</dbReference>
<keyword evidence="2" id="KW-1185">Reference proteome</keyword>
<name>A0A7Z2G837_9BURK</name>
<gene>
    <name evidence="1" type="ORF">FAZ97_17400</name>
</gene>
<sequence>MAYYNDGKYLKQQTGAEFDVLHKPGQVAPHSGIYRCEVCSGSAVSTKGNPLPPQDHHEHRAYDNKPILWRLVVKAHYN</sequence>
<proteinExistence type="predicted"/>
<dbReference type="KEGG" id="pacp:FAZ97_17400"/>
<dbReference type="OrthoDB" id="279280at2"/>
<accession>A0A7Z2G837</accession>
<protein>
    <recommendedName>
        <fullName evidence="3">Protein L</fullName>
    </recommendedName>
</protein>
<organism evidence="1 2">
    <name type="scientific">Paraburkholderia acidiphila</name>
    <dbReference type="NCBI Taxonomy" id="2571747"/>
    <lineage>
        <taxon>Bacteria</taxon>
        <taxon>Pseudomonadati</taxon>
        <taxon>Pseudomonadota</taxon>
        <taxon>Betaproteobacteria</taxon>
        <taxon>Burkholderiales</taxon>
        <taxon>Burkholderiaceae</taxon>
        <taxon>Paraburkholderia</taxon>
    </lineage>
</organism>